<keyword evidence="2" id="KW-1185">Reference proteome</keyword>
<comment type="caution">
    <text evidence="1">The sequence shown here is derived from an EMBL/GenBank/DDBJ whole genome shotgun (WGS) entry which is preliminary data.</text>
</comment>
<proteinExistence type="predicted"/>
<dbReference type="EMBL" id="JASCZI010120836">
    <property type="protein sequence ID" value="MED6155314.1"/>
    <property type="molecule type" value="Genomic_DNA"/>
</dbReference>
<evidence type="ECO:0000313" key="1">
    <source>
        <dbReference type="EMBL" id="MED6155314.1"/>
    </source>
</evidence>
<name>A0ABU6U334_9FABA</name>
<dbReference type="Proteomes" id="UP001341840">
    <property type="component" value="Unassembled WGS sequence"/>
</dbReference>
<gene>
    <name evidence="1" type="ORF">PIB30_003913</name>
</gene>
<sequence>MCVFSKGLTEEEPLPLPKLESSEKDKLGKRLERQYWDFAPLILGEDLEEVDDGPLFVDAAKAALGELGEEARRHLTESAMAAASGATEGVRWL</sequence>
<reference evidence="1 2" key="1">
    <citation type="journal article" date="2023" name="Plants (Basel)">
        <title>Bridging the Gap: Combining Genomics and Transcriptomics Approaches to Understand Stylosanthes scabra, an Orphan Legume from the Brazilian Caatinga.</title>
        <authorList>
            <person name="Ferreira-Neto J.R.C."/>
            <person name="da Silva M.D."/>
            <person name="Binneck E."/>
            <person name="de Melo N.F."/>
            <person name="da Silva R.H."/>
            <person name="de Melo A.L.T.M."/>
            <person name="Pandolfi V."/>
            <person name="Bustamante F.O."/>
            <person name="Brasileiro-Vidal A.C."/>
            <person name="Benko-Iseppon A.M."/>
        </authorList>
    </citation>
    <scope>NUCLEOTIDE SEQUENCE [LARGE SCALE GENOMIC DNA]</scope>
    <source>
        <tissue evidence="1">Leaves</tissue>
    </source>
</reference>
<evidence type="ECO:0000313" key="2">
    <source>
        <dbReference type="Proteomes" id="UP001341840"/>
    </source>
</evidence>
<organism evidence="1 2">
    <name type="scientific">Stylosanthes scabra</name>
    <dbReference type="NCBI Taxonomy" id="79078"/>
    <lineage>
        <taxon>Eukaryota</taxon>
        <taxon>Viridiplantae</taxon>
        <taxon>Streptophyta</taxon>
        <taxon>Embryophyta</taxon>
        <taxon>Tracheophyta</taxon>
        <taxon>Spermatophyta</taxon>
        <taxon>Magnoliopsida</taxon>
        <taxon>eudicotyledons</taxon>
        <taxon>Gunneridae</taxon>
        <taxon>Pentapetalae</taxon>
        <taxon>rosids</taxon>
        <taxon>fabids</taxon>
        <taxon>Fabales</taxon>
        <taxon>Fabaceae</taxon>
        <taxon>Papilionoideae</taxon>
        <taxon>50 kb inversion clade</taxon>
        <taxon>dalbergioids sensu lato</taxon>
        <taxon>Dalbergieae</taxon>
        <taxon>Pterocarpus clade</taxon>
        <taxon>Stylosanthes</taxon>
    </lineage>
</organism>
<accession>A0ABU6U334</accession>
<protein>
    <submittedName>
        <fullName evidence="1">Uncharacterized protein</fullName>
    </submittedName>
</protein>